<gene>
    <name evidence="1" type="ORF">NCTC7915_00189</name>
</gene>
<name>A0AA46GZI7_9MICO</name>
<dbReference type="AlphaFoldDB" id="A0AA46GZI7"/>
<comment type="caution">
    <text evidence="1">The sequence shown here is derived from an EMBL/GenBank/DDBJ whole genome shotgun (WGS) entry which is preliminary data.</text>
</comment>
<dbReference type="EMBL" id="UFYA01000001">
    <property type="protein sequence ID" value="STD04069.1"/>
    <property type="molecule type" value="Genomic_DNA"/>
</dbReference>
<protein>
    <submittedName>
        <fullName evidence="1">Uncharacterized protein</fullName>
    </submittedName>
</protein>
<evidence type="ECO:0000313" key="1">
    <source>
        <dbReference type="EMBL" id="STD04069.1"/>
    </source>
</evidence>
<dbReference type="Proteomes" id="UP000254118">
    <property type="component" value="Unassembled WGS sequence"/>
</dbReference>
<reference evidence="1 2" key="1">
    <citation type="submission" date="2018-06" db="EMBL/GenBank/DDBJ databases">
        <authorList>
            <consortium name="Pathogen Informatics"/>
            <person name="Doyle S."/>
        </authorList>
    </citation>
    <scope>NUCLEOTIDE SEQUENCE [LARGE SCALE GENOMIC DNA]</scope>
    <source>
        <strain evidence="1 2">NCTC7915</strain>
    </source>
</reference>
<accession>A0AA46GZI7</accession>
<proteinExistence type="predicted"/>
<organism evidence="1 2">
    <name type="scientific">Dermatophilus congolensis</name>
    <dbReference type="NCBI Taxonomy" id="1863"/>
    <lineage>
        <taxon>Bacteria</taxon>
        <taxon>Bacillati</taxon>
        <taxon>Actinomycetota</taxon>
        <taxon>Actinomycetes</taxon>
        <taxon>Micrococcales</taxon>
        <taxon>Dermatophilaceae</taxon>
        <taxon>Dermatophilus</taxon>
    </lineage>
</organism>
<evidence type="ECO:0000313" key="2">
    <source>
        <dbReference type="Proteomes" id="UP000254118"/>
    </source>
</evidence>
<sequence>MVARGAPVVVGVWVGPSQVLVRGPGWVVGPGVCGLKGLGCMGGLTCGGRG</sequence>